<evidence type="ECO:0000256" key="2">
    <source>
        <dbReference type="ARBA" id="ARBA00012616"/>
    </source>
</evidence>
<dbReference type="HAMAP" id="MF_00259">
    <property type="entry name" value="GcvT"/>
    <property type="match status" value="1"/>
</dbReference>
<dbReference type="EMBL" id="CP141614">
    <property type="protein sequence ID" value="WRP14668.1"/>
    <property type="molecule type" value="Genomic_DNA"/>
</dbReference>
<keyword evidence="3 7" id="KW-0032">Aminotransferase</keyword>
<sequence>MPSTGPGQPSHPARTPLSHLHERAGAWMFEFAGWWMPVQYTGIVEEHRAVRERAGLFDLSHMGHLVVEGPDAARALDALLTFGVGSQAVGQARYGVMCLPGGGIVDDLVVYREGPERFRLVVNAACREKDRAWVEQHLAGWQAALADRTGDVALVAVQGPRAQELLVPLTRGLDLEALGFFRFAEAQVAGIRTTVSRTGYTGEDGFELFVEATDAERLWQALMEQGASVGAVPVGLGARDTLRLEARYPLYGHDIDETTTPLEAGLGWVVDFDKPDFIGRHALVQQRAGGPLRRLVGFVLEERGVPREGYALLDPESGRKLGAVTSGTLSPTLQRGIGMGYVAAGAAEPGRLLGVEVRGRSLPARIVKGSFVPIRTRGRTGTRKRPDQATG</sequence>
<dbReference type="InterPro" id="IPR006223">
    <property type="entry name" value="GcvT"/>
</dbReference>
<evidence type="ECO:0000256" key="5">
    <source>
        <dbReference type="ARBA" id="ARBA00031395"/>
    </source>
</evidence>
<dbReference type="InterPro" id="IPR013977">
    <property type="entry name" value="GcvT_C"/>
</dbReference>
<keyword evidence="4 7" id="KW-0808">Transferase</keyword>
<dbReference type="InterPro" id="IPR022903">
    <property type="entry name" value="GcvT_bac"/>
</dbReference>
<comment type="catalytic activity">
    <reaction evidence="6 7">
        <text>N(6)-[(R)-S(8)-aminomethyldihydrolipoyl]-L-lysyl-[protein] + (6S)-5,6,7,8-tetrahydrofolate = N(6)-[(R)-dihydrolipoyl]-L-lysyl-[protein] + (6R)-5,10-methylene-5,6,7,8-tetrahydrofolate + NH4(+)</text>
        <dbReference type="Rhea" id="RHEA:16945"/>
        <dbReference type="Rhea" id="RHEA-COMP:10475"/>
        <dbReference type="Rhea" id="RHEA-COMP:10492"/>
        <dbReference type="ChEBI" id="CHEBI:15636"/>
        <dbReference type="ChEBI" id="CHEBI:28938"/>
        <dbReference type="ChEBI" id="CHEBI:57453"/>
        <dbReference type="ChEBI" id="CHEBI:83100"/>
        <dbReference type="ChEBI" id="CHEBI:83143"/>
        <dbReference type="EC" id="2.1.2.10"/>
    </reaction>
</comment>
<evidence type="ECO:0000259" key="8">
    <source>
        <dbReference type="Pfam" id="PF01571"/>
    </source>
</evidence>
<evidence type="ECO:0000313" key="11">
    <source>
        <dbReference type="Proteomes" id="UP001333102"/>
    </source>
</evidence>
<dbReference type="PANTHER" id="PTHR43757:SF2">
    <property type="entry name" value="AMINOMETHYLTRANSFERASE, MITOCHONDRIAL"/>
    <property type="match status" value="1"/>
</dbReference>
<dbReference type="Gene3D" id="3.30.70.1400">
    <property type="entry name" value="Aminomethyltransferase beta-barrel domains"/>
    <property type="match status" value="1"/>
</dbReference>
<evidence type="ECO:0000256" key="6">
    <source>
        <dbReference type="ARBA" id="ARBA00047665"/>
    </source>
</evidence>
<evidence type="ECO:0000256" key="4">
    <source>
        <dbReference type="ARBA" id="ARBA00022679"/>
    </source>
</evidence>
<keyword evidence="11" id="KW-1185">Reference proteome</keyword>
<dbReference type="PANTHER" id="PTHR43757">
    <property type="entry name" value="AMINOMETHYLTRANSFERASE"/>
    <property type="match status" value="1"/>
</dbReference>
<dbReference type="RefSeq" id="WP_324669033.1">
    <property type="nucleotide sequence ID" value="NZ_CP141614.1"/>
</dbReference>
<accession>A0ABZ1BR52</accession>
<dbReference type="Gene3D" id="4.10.1250.10">
    <property type="entry name" value="Aminomethyltransferase fragment"/>
    <property type="match status" value="1"/>
</dbReference>
<feature type="domain" description="GCVT N-terminal" evidence="8">
    <location>
        <begin position="19"/>
        <end position="274"/>
    </location>
</feature>
<dbReference type="EC" id="2.1.2.10" evidence="2 7"/>
<dbReference type="Proteomes" id="UP001333102">
    <property type="component" value="Chromosome"/>
</dbReference>
<reference evidence="11" key="1">
    <citation type="submission" date="2023-12" db="EMBL/GenBank/DDBJ databases">
        <title>Novel isolates from deep terrestrial aquifers shed light on the physiology and ecology of the class Limnochordia.</title>
        <authorList>
            <person name="Karnachuk O.V."/>
            <person name="Lukina A.P."/>
            <person name="Avakyan M.R."/>
            <person name="Kadnikov V."/>
            <person name="Begmatov S."/>
            <person name="Beletsky A.V."/>
            <person name="Mardanov A.V."/>
            <person name="Ravin N.V."/>
        </authorList>
    </citation>
    <scope>NUCLEOTIDE SEQUENCE [LARGE SCALE GENOMIC DNA]</scope>
    <source>
        <strain evidence="11">LN</strain>
    </source>
</reference>
<comment type="subunit">
    <text evidence="7">The glycine cleavage system is composed of four proteins: P, T, L and H.</text>
</comment>
<evidence type="ECO:0000256" key="7">
    <source>
        <dbReference type="HAMAP-Rule" id="MF_00259"/>
    </source>
</evidence>
<dbReference type="InterPro" id="IPR029043">
    <property type="entry name" value="GcvT/YgfZ_C"/>
</dbReference>
<evidence type="ECO:0000256" key="1">
    <source>
        <dbReference type="ARBA" id="ARBA00008609"/>
    </source>
</evidence>
<dbReference type="GO" id="GO:0004047">
    <property type="term" value="F:aminomethyltransferase activity"/>
    <property type="evidence" value="ECO:0007669"/>
    <property type="project" value="UniProtKB-EC"/>
</dbReference>
<dbReference type="InterPro" id="IPR006222">
    <property type="entry name" value="GCVT_N"/>
</dbReference>
<dbReference type="SUPFAM" id="SSF101790">
    <property type="entry name" value="Aminomethyltransferase beta-barrel domain"/>
    <property type="match status" value="1"/>
</dbReference>
<dbReference type="Pfam" id="PF01571">
    <property type="entry name" value="GCV_T"/>
    <property type="match status" value="1"/>
</dbReference>
<dbReference type="Gene3D" id="2.40.30.110">
    <property type="entry name" value="Aminomethyltransferase beta-barrel domains"/>
    <property type="match status" value="1"/>
</dbReference>
<organism evidence="10 11">
    <name type="scientific">Geochorda subterranea</name>
    <dbReference type="NCBI Taxonomy" id="3109564"/>
    <lineage>
        <taxon>Bacteria</taxon>
        <taxon>Bacillati</taxon>
        <taxon>Bacillota</taxon>
        <taxon>Limnochordia</taxon>
        <taxon>Limnochordales</taxon>
        <taxon>Geochordaceae</taxon>
        <taxon>Geochorda</taxon>
    </lineage>
</organism>
<dbReference type="Pfam" id="PF08669">
    <property type="entry name" value="GCV_T_C"/>
    <property type="match status" value="1"/>
</dbReference>
<evidence type="ECO:0000259" key="9">
    <source>
        <dbReference type="Pfam" id="PF08669"/>
    </source>
</evidence>
<comment type="function">
    <text evidence="7">The glycine cleavage system catalyzes the degradation of glycine.</text>
</comment>
<gene>
    <name evidence="7 10" type="primary">gcvT</name>
    <name evidence="10" type="ORF">VLY81_00415</name>
</gene>
<dbReference type="Gene3D" id="3.30.1360.120">
    <property type="entry name" value="Probable tRNA modification gtpase trme, domain 1"/>
    <property type="match status" value="1"/>
</dbReference>
<evidence type="ECO:0000256" key="3">
    <source>
        <dbReference type="ARBA" id="ARBA00022576"/>
    </source>
</evidence>
<dbReference type="NCBIfam" id="NF001567">
    <property type="entry name" value="PRK00389.1"/>
    <property type="match status" value="1"/>
</dbReference>
<evidence type="ECO:0000313" key="10">
    <source>
        <dbReference type="EMBL" id="WRP14668.1"/>
    </source>
</evidence>
<name>A0ABZ1BR52_9FIRM</name>
<dbReference type="InterPro" id="IPR028896">
    <property type="entry name" value="GcvT/YgfZ/DmdA"/>
</dbReference>
<dbReference type="SUPFAM" id="SSF103025">
    <property type="entry name" value="Folate-binding domain"/>
    <property type="match status" value="1"/>
</dbReference>
<protein>
    <recommendedName>
        <fullName evidence="2 7">Aminomethyltransferase</fullName>
        <ecNumber evidence="2 7">2.1.2.10</ecNumber>
    </recommendedName>
    <alternativeName>
        <fullName evidence="5 7">Glycine cleavage system T protein</fullName>
    </alternativeName>
</protein>
<dbReference type="NCBIfam" id="TIGR00528">
    <property type="entry name" value="gcvT"/>
    <property type="match status" value="1"/>
</dbReference>
<dbReference type="InterPro" id="IPR027266">
    <property type="entry name" value="TrmE/GcvT-like"/>
</dbReference>
<dbReference type="PIRSF" id="PIRSF006487">
    <property type="entry name" value="GcvT"/>
    <property type="match status" value="1"/>
</dbReference>
<comment type="similarity">
    <text evidence="1 7">Belongs to the GcvT family.</text>
</comment>
<feature type="domain" description="Aminomethyltransferase C-terminal" evidence="9">
    <location>
        <begin position="293"/>
        <end position="372"/>
    </location>
</feature>
<proteinExistence type="inferred from homology"/>